<evidence type="ECO:0000256" key="4">
    <source>
        <dbReference type="ARBA" id="ARBA00022801"/>
    </source>
</evidence>
<comment type="caution">
    <text evidence="8">The sequence shown here is derived from an EMBL/GenBank/DDBJ whole genome shotgun (WGS) entry which is preliminary data.</text>
</comment>
<dbReference type="SMART" id="SM00710">
    <property type="entry name" value="PbH1"/>
    <property type="match status" value="6"/>
</dbReference>
<keyword evidence="6" id="KW-0732">Signal</keyword>
<evidence type="ECO:0000259" key="7">
    <source>
        <dbReference type="Pfam" id="PF23764"/>
    </source>
</evidence>
<keyword evidence="4" id="KW-0378">Hydrolase</keyword>
<comment type="catalytic activity">
    <reaction evidence="1">
        <text>Hydrolysis of terminal, non-reducing alpha-D-galactose residues in alpha-D-galactosides, including galactose oligosaccharides, galactomannans and galactolipids.</text>
        <dbReference type="EC" id="3.2.1.22"/>
    </reaction>
</comment>
<evidence type="ECO:0000256" key="3">
    <source>
        <dbReference type="ARBA" id="ARBA00022737"/>
    </source>
</evidence>
<keyword evidence="5" id="KW-0326">Glycosidase</keyword>
<dbReference type="InterPro" id="IPR006626">
    <property type="entry name" value="PbH1"/>
</dbReference>
<evidence type="ECO:0000256" key="5">
    <source>
        <dbReference type="ARBA" id="ARBA00023295"/>
    </source>
</evidence>
<evidence type="ECO:0000313" key="8">
    <source>
        <dbReference type="EMBL" id="MCO6046953.1"/>
    </source>
</evidence>
<dbReference type="InterPro" id="IPR012334">
    <property type="entry name" value="Pectin_lyas_fold"/>
</dbReference>
<dbReference type="InterPro" id="IPR056441">
    <property type="entry name" value="Beta-barrel_GLAA-B_II"/>
</dbReference>
<keyword evidence="3" id="KW-0677">Repeat</keyword>
<reference evidence="8" key="1">
    <citation type="submission" date="2022-06" db="EMBL/GenBank/DDBJ databases">
        <title>Aeoliella straminimaris, a novel planctomycete from sediments.</title>
        <authorList>
            <person name="Vitorino I.R."/>
            <person name="Lage O.M."/>
        </authorList>
    </citation>
    <scope>NUCLEOTIDE SEQUENCE</scope>
    <source>
        <strain evidence="8">ICT_H6.2</strain>
    </source>
</reference>
<evidence type="ECO:0000256" key="1">
    <source>
        <dbReference type="ARBA" id="ARBA00001255"/>
    </source>
</evidence>
<dbReference type="EMBL" id="JAMXLR010000081">
    <property type="protein sequence ID" value="MCO6046953.1"/>
    <property type="molecule type" value="Genomic_DNA"/>
</dbReference>
<dbReference type="Gene3D" id="2.160.20.10">
    <property type="entry name" value="Single-stranded right-handed beta-helix, Pectin lyase-like"/>
    <property type="match status" value="3"/>
</dbReference>
<accession>A0A9X2FEW1</accession>
<proteinExistence type="predicted"/>
<evidence type="ECO:0000256" key="2">
    <source>
        <dbReference type="ARBA" id="ARBA00001271"/>
    </source>
</evidence>
<evidence type="ECO:0000256" key="6">
    <source>
        <dbReference type="SAM" id="SignalP"/>
    </source>
</evidence>
<dbReference type="SUPFAM" id="SSF51126">
    <property type="entry name" value="Pectin lyase-like"/>
    <property type="match status" value="1"/>
</dbReference>
<dbReference type="Pfam" id="PF23764">
    <property type="entry name" value="Beta-barrel_GLAA-B_II"/>
    <property type="match status" value="1"/>
</dbReference>
<dbReference type="InterPro" id="IPR011050">
    <property type="entry name" value="Pectin_lyase_fold/virulence"/>
</dbReference>
<keyword evidence="9" id="KW-1185">Reference proteome</keyword>
<dbReference type="GO" id="GO:0004557">
    <property type="term" value="F:alpha-galactosidase activity"/>
    <property type="evidence" value="ECO:0007669"/>
    <property type="project" value="UniProtKB-EC"/>
</dbReference>
<dbReference type="Proteomes" id="UP001155241">
    <property type="component" value="Unassembled WGS sequence"/>
</dbReference>
<feature type="chain" id="PRO_5040990553" evidence="6">
    <location>
        <begin position="26"/>
        <end position="603"/>
    </location>
</feature>
<organism evidence="8 9">
    <name type="scientific">Aeoliella straminimaris</name>
    <dbReference type="NCBI Taxonomy" id="2954799"/>
    <lineage>
        <taxon>Bacteria</taxon>
        <taxon>Pseudomonadati</taxon>
        <taxon>Planctomycetota</taxon>
        <taxon>Planctomycetia</taxon>
        <taxon>Pirellulales</taxon>
        <taxon>Lacipirellulaceae</taxon>
        <taxon>Aeoliella</taxon>
    </lineage>
</organism>
<feature type="signal peptide" evidence="6">
    <location>
        <begin position="1"/>
        <end position="25"/>
    </location>
</feature>
<dbReference type="RefSeq" id="WP_252855065.1">
    <property type="nucleotide sequence ID" value="NZ_JAMXLR010000081.1"/>
</dbReference>
<name>A0A9X2FEW1_9BACT</name>
<evidence type="ECO:0000313" key="9">
    <source>
        <dbReference type="Proteomes" id="UP001155241"/>
    </source>
</evidence>
<comment type="catalytic activity">
    <reaction evidence="2">
        <text>Hydrolysis of terminal, non-reducing branched (1-&gt;3)-alpha-D-galactosidic residues, producing free D-galactose.</text>
        <dbReference type="EC" id="3.2.1.n1"/>
    </reaction>
</comment>
<protein>
    <submittedName>
        <fullName evidence="8">Right-handed parallel beta-helix repeat-containing protein</fullName>
    </submittedName>
</protein>
<gene>
    <name evidence="8" type="ORF">NG895_23895</name>
</gene>
<dbReference type="AlphaFoldDB" id="A0A9X2FEW1"/>
<sequence>MSDPMIVSFPLLATRLSWLVVFACAGTANSMEVNVVDYGARPDDGRDDTRAVMAALDACKAEGATRLVFPKGRYEFHPQFAAEKYFFISNNDEGLKRVAFSLEGIQDLAIDGQASEFLFHGFINPFILDRSSNISLENFSIDFERPFHSEAIILGCDEEGMDVEILEKFFFKVHKGTLLFTSGQDDEGPLTTVSNGEVYGSSHMLEYDTAKRETAYMAHDFYFSSINGYPAESLGGRKVRIRVPGLKGIPGNTMVFGPNHRKVPGIVVSDCVNVVLHNVTIHHAGGMGILGQRTHNVTVDHCKVTPSHGRMVSTTADATHFVNCTGRIVLTHNLFENQKDDATNIHGIYVQVVEKLDDDQVIVQLMHRQQHGFDFLKPGSVVELVRGQSMITYATATVESVRRINKECTAVVFSNSLPDDIQIGDAIAEIRDYPEVTISDNVIRNNRARGMLLNCRGKTIVEDNYFHTPGAAILFEGDSCFWFEQGGVRDCVIRNNTFDNCLFGVWGEAIIDVKAGIREDQETSRYNRNVRITGNTFRVFDQSTLLNAYCVDGLTWQENSVEKTSAYPPREAALPPFVVNFCDNVSIDAKGSLSDVDSEGNEG</sequence>
<feature type="domain" description="GLAA-B beta-barrel" evidence="7">
    <location>
        <begin position="360"/>
        <end position="427"/>
    </location>
</feature>